<keyword evidence="4" id="KW-1185">Reference proteome</keyword>
<dbReference type="Gene3D" id="3.40.50.620">
    <property type="entry name" value="HUPs"/>
    <property type="match status" value="1"/>
</dbReference>
<dbReference type="InterPro" id="IPR006015">
    <property type="entry name" value="Universal_stress_UspA"/>
</dbReference>
<dbReference type="PANTHER" id="PTHR46268">
    <property type="entry name" value="STRESS RESPONSE PROTEIN NHAX"/>
    <property type="match status" value="1"/>
</dbReference>
<evidence type="ECO:0000313" key="4">
    <source>
        <dbReference type="Proteomes" id="UP000233742"/>
    </source>
</evidence>
<dbReference type="SUPFAM" id="SSF52402">
    <property type="entry name" value="Adenine nucleotide alpha hydrolases-like"/>
    <property type="match status" value="1"/>
</dbReference>
<name>A0A2K9EHH1_9RHOB</name>
<reference evidence="3 4" key="1">
    <citation type="submission" date="2017-12" db="EMBL/GenBank/DDBJ databases">
        <authorList>
            <person name="Hurst M.R.H."/>
        </authorList>
    </citation>
    <scope>NUCLEOTIDE SEQUENCE [LARGE SCALE GENOMIC DNA]</scope>
    <source>
        <strain evidence="3 4">BM15</strain>
    </source>
</reference>
<feature type="domain" description="UspA" evidence="2">
    <location>
        <begin position="1"/>
        <end position="144"/>
    </location>
</feature>
<gene>
    <name evidence="3" type="ORF">CUV01_14520</name>
</gene>
<dbReference type="CDD" id="cd00293">
    <property type="entry name" value="USP-like"/>
    <property type="match status" value="1"/>
</dbReference>
<organism evidence="3 4">
    <name type="scientific">Paracoccus tegillarcae</name>
    <dbReference type="NCBI Taxonomy" id="1529068"/>
    <lineage>
        <taxon>Bacteria</taxon>
        <taxon>Pseudomonadati</taxon>
        <taxon>Pseudomonadota</taxon>
        <taxon>Alphaproteobacteria</taxon>
        <taxon>Rhodobacterales</taxon>
        <taxon>Paracoccaceae</taxon>
        <taxon>Paracoccus</taxon>
    </lineage>
</organism>
<dbReference type="Pfam" id="PF00582">
    <property type="entry name" value="Usp"/>
    <property type="match status" value="1"/>
</dbReference>
<dbReference type="KEGG" id="paro:CUV01_14520"/>
<evidence type="ECO:0000313" key="3">
    <source>
        <dbReference type="EMBL" id="AUH34438.1"/>
    </source>
</evidence>
<evidence type="ECO:0000259" key="2">
    <source>
        <dbReference type="Pfam" id="PF00582"/>
    </source>
</evidence>
<dbReference type="PANTHER" id="PTHR46268:SF6">
    <property type="entry name" value="UNIVERSAL STRESS PROTEIN UP12"/>
    <property type="match status" value="1"/>
</dbReference>
<dbReference type="Proteomes" id="UP000233742">
    <property type="component" value="Chromosome"/>
</dbReference>
<dbReference type="RefSeq" id="WP_101461100.1">
    <property type="nucleotide sequence ID" value="NZ_CP025408.1"/>
</dbReference>
<proteinExistence type="inferred from homology"/>
<dbReference type="InterPro" id="IPR006016">
    <property type="entry name" value="UspA"/>
</dbReference>
<evidence type="ECO:0000256" key="1">
    <source>
        <dbReference type="ARBA" id="ARBA00008791"/>
    </source>
</evidence>
<protein>
    <submittedName>
        <fullName evidence="3">Universal stress protein</fullName>
    </submittedName>
</protein>
<dbReference type="InterPro" id="IPR014729">
    <property type="entry name" value="Rossmann-like_a/b/a_fold"/>
</dbReference>
<dbReference type="AlphaFoldDB" id="A0A2K9EHH1"/>
<dbReference type="EMBL" id="CP025408">
    <property type="protein sequence ID" value="AUH34438.1"/>
    <property type="molecule type" value="Genomic_DNA"/>
</dbReference>
<dbReference type="PRINTS" id="PR01438">
    <property type="entry name" value="UNVRSLSTRESS"/>
</dbReference>
<comment type="similarity">
    <text evidence="1">Belongs to the universal stress protein A family.</text>
</comment>
<accession>A0A2K9EHH1</accession>
<sequence length="144" mass="15346">MVEKIVVGYDGSASSKRALAFAADKAKTSGATLVVAHVLEWSPYSFLTPTELEERHKRRTEELKRAEEAVITPALTALDTSGLTVESEMKYGHIAETLCKIATDHSATQIVIGRQGQSGMSSRLFGSTAGTLAQMAPAPVTIVP</sequence>
<dbReference type="OrthoDB" id="5186731at2"/>